<keyword evidence="1" id="KW-0732">Signal</keyword>
<keyword evidence="3" id="KW-1185">Reference proteome</keyword>
<evidence type="ECO:0000313" key="3">
    <source>
        <dbReference type="Proteomes" id="UP001596139"/>
    </source>
</evidence>
<feature type="signal peptide" evidence="1">
    <location>
        <begin position="1"/>
        <end position="27"/>
    </location>
</feature>
<organism evidence="2 3">
    <name type="scientific">Streptomyces ochraceiscleroticus</name>
    <dbReference type="NCBI Taxonomy" id="47761"/>
    <lineage>
        <taxon>Bacteria</taxon>
        <taxon>Bacillati</taxon>
        <taxon>Actinomycetota</taxon>
        <taxon>Actinomycetes</taxon>
        <taxon>Kitasatosporales</taxon>
        <taxon>Streptomycetaceae</taxon>
        <taxon>Streptomyces</taxon>
    </lineage>
</organism>
<sequence>MRTITRWTATLLGITTGALLLAPPAQAKPATLLCTGSQKITYSPPMKLTARTTASRAKEHYNCASMLTNVRRGAWTASFTHKASCLLDVDPAAVKETTYKWNTGKSSTVRLTLSGVTHAANGTTTVTAVGPVIHGLGKGSLATREVVYPALDLTACATTGVKSLTGLATLTITP</sequence>
<comment type="caution">
    <text evidence="2">The sequence shown here is derived from an EMBL/GenBank/DDBJ whole genome shotgun (WGS) entry which is preliminary data.</text>
</comment>
<feature type="chain" id="PRO_5046399959" evidence="1">
    <location>
        <begin position="28"/>
        <end position="174"/>
    </location>
</feature>
<accession>A0ABW1MJY6</accession>
<dbReference type="EMBL" id="JBHSPX010000004">
    <property type="protein sequence ID" value="MFC6063768.1"/>
    <property type="molecule type" value="Genomic_DNA"/>
</dbReference>
<dbReference type="Proteomes" id="UP001596139">
    <property type="component" value="Unassembled WGS sequence"/>
</dbReference>
<protein>
    <submittedName>
        <fullName evidence="2">Uncharacterized protein</fullName>
    </submittedName>
</protein>
<proteinExistence type="predicted"/>
<dbReference type="RefSeq" id="WP_157848841.1">
    <property type="nucleotide sequence ID" value="NZ_JBHSPX010000004.1"/>
</dbReference>
<reference evidence="3" key="1">
    <citation type="journal article" date="2019" name="Int. J. Syst. Evol. Microbiol.">
        <title>The Global Catalogue of Microorganisms (GCM) 10K type strain sequencing project: providing services to taxonomists for standard genome sequencing and annotation.</title>
        <authorList>
            <consortium name="The Broad Institute Genomics Platform"/>
            <consortium name="The Broad Institute Genome Sequencing Center for Infectious Disease"/>
            <person name="Wu L."/>
            <person name="Ma J."/>
        </authorList>
    </citation>
    <scope>NUCLEOTIDE SEQUENCE [LARGE SCALE GENOMIC DNA]</scope>
    <source>
        <strain evidence="3">CGMCC 1.15180</strain>
    </source>
</reference>
<gene>
    <name evidence="2" type="ORF">ACFP4F_14525</name>
</gene>
<evidence type="ECO:0000256" key="1">
    <source>
        <dbReference type="SAM" id="SignalP"/>
    </source>
</evidence>
<name>A0ABW1MJY6_9ACTN</name>
<evidence type="ECO:0000313" key="2">
    <source>
        <dbReference type="EMBL" id="MFC6063768.1"/>
    </source>
</evidence>